<dbReference type="CDD" id="cd17316">
    <property type="entry name" value="MFS_SV2_like"/>
    <property type="match status" value="1"/>
</dbReference>
<dbReference type="InterPro" id="IPR020846">
    <property type="entry name" value="MFS_dom"/>
</dbReference>
<evidence type="ECO:0000313" key="9">
    <source>
        <dbReference type="Proteomes" id="UP000664332"/>
    </source>
</evidence>
<dbReference type="PROSITE" id="PS00217">
    <property type="entry name" value="SUGAR_TRANSPORT_2"/>
    <property type="match status" value="1"/>
</dbReference>
<dbReference type="PANTHER" id="PTHR48022:SF2">
    <property type="entry name" value="PLASTIDIC GLUCOSE TRANSPORTER 4"/>
    <property type="match status" value="1"/>
</dbReference>
<proteinExistence type="inferred from homology"/>
<dbReference type="GO" id="GO:0005351">
    <property type="term" value="F:carbohydrate:proton symporter activity"/>
    <property type="evidence" value="ECO:0007669"/>
    <property type="project" value="TreeGrafter"/>
</dbReference>
<evidence type="ECO:0000313" key="8">
    <source>
        <dbReference type="EMBL" id="MBN9644935.1"/>
    </source>
</evidence>
<dbReference type="SUPFAM" id="SSF103473">
    <property type="entry name" value="MFS general substrate transporter"/>
    <property type="match status" value="1"/>
</dbReference>
<keyword evidence="3 6" id="KW-0812">Transmembrane</keyword>
<dbReference type="PROSITE" id="PS50850">
    <property type="entry name" value="MFS"/>
    <property type="match status" value="1"/>
</dbReference>
<dbReference type="Pfam" id="PF00083">
    <property type="entry name" value="Sugar_tr"/>
    <property type="match status" value="1"/>
</dbReference>
<gene>
    <name evidence="8" type="ORF">JZY06_09980</name>
</gene>
<organism evidence="8 9">
    <name type="scientific">Corynebacterium mendelii</name>
    <dbReference type="NCBI Taxonomy" id="2765362"/>
    <lineage>
        <taxon>Bacteria</taxon>
        <taxon>Bacillati</taxon>
        <taxon>Actinomycetota</taxon>
        <taxon>Actinomycetes</taxon>
        <taxon>Mycobacteriales</taxon>
        <taxon>Corynebacteriaceae</taxon>
        <taxon>Corynebacterium</taxon>
    </lineage>
</organism>
<comment type="subcellular location">
    <subcellularLocation>
        <location evidence="1">Cell membrane</location>
        <topology evidence="1">Multi-pass membrane protein</topology>
    </subcellularLocation>
</comment>
<dbReference type="InterPro" id="IPR005829">
    <property type="entry name" value="Sugar_transporter_CS"/>
</dbReference>
<feature type="transmembrane region" description="Helical" evidence="6">
    <location>
        <begin position="422"/>
        <end position="439"/>
    </location>
</feature>
<feature type="transmembrane region" description="Helical" evidence="6">
    <location>
        <begin position="330"/>
        <end position="350"/>
    </location>
</feature>
<dbReference type="AlphaFoldDB" id="A0A939E0X9"/>
<feature type="transmembrane region" description="Helical" evidence="6">
    <location>
        <begin position="25"/>
        <end position="51"/>
    </location>
</feature>
<dbReference type="RefSeq" id="WP_207279389.1">
    <property type="nucleotide sequence ID" value="NZ_JAFLEQ010000016.1"/>
</dbReference>
<feature type="transmembrane region" description="Helical" evidence="6">
    <location>
        <begin position="92"/>
        <end position="111"/>
    </location>
</feature>
<evidence type="ECO:0000259" key="7">
    <source>
        <dbReference type="PROSITE" id="PS50850"/>
    </source>
</evidence>
<evidence type="ECO:0000256" key="3">
    <source>
        <dbReference type="ARBA" id="ARBA00022692"/>
    </source>
</evidence>
<feature type="transmembrane region" description="Helical" evidence="6">
    <location>
        <begin position="184"/>
        <end position="202"/>
    </location>
</feature>
<feature type="transmembrane region" description="Helical" evidence="6">
    <location>
        <begin position="304"/>
        <end position="323"/>
    </location>
</feature>
<accession>A0A939E0X9</accession>
<keyword evidence="4 6" id="KW-1133">Transmembrane helix</keyword>
<protein>
    <submittedName>
        <fullName evidence="8">MFS transporter</fullName>
    </submittedName>
</protein>
<feature type="transmembrane region" description="Helical" evidence="6">
    <location>
        <begin position="117"/>
        <end position="138"/>
    </location>
</feature>
<dbReference type="PANTHER" id="PTHR48022">
    <property type="entry name" value="PLASTIDIC GLUCOSE TRANSPORTER 4"/>
    <property type="match status" value="1"/>
</dbReference>
<feature type="transmembrane region" description="Helical" evidence="6">
    <location>
        <begin position="150"/>
        <end position="172"/>
    </location>
</feature>
<dbReference type="GO" id="GO:0005886">
    <property type="term" value="C:plasma membrane"/>
    <property type="evidence" value="ECO:0007669"/>
    <property type="project" value="UniProtKB-SubCell"/>
</dbReference>
<evidence type="ECO:0000256" key="5">
    <source>
        <dbReference type="ARBA" id="ARBA00023136"/>
    </source>
</evidence>
<dbReference type="Gene3D" id="1.20.1250.20">
    <property type="entry name" value="MFS general substrate transporter like domains"/>
    <property type="match status" value="1"/>
</dbReference>
<comment type="caution">
    <text evidence="8">The sequence shown here is derived from an EMBL/GenBank/DDBJ whole genome shotgun (WGS) entry which is preliminary data.</text>
</comment>
<evidence type="ECO:0000256" key="2">
    <source>
        <dbReference type="ARBA" id="ARBA00010992"/>
    </source>
</evidence>
<evidence type="ECO:0000256" key="1">
    <source>
        <dbReference type="ARBA" id="ARBA00004651"/>
    </source>
</evidence>
<reference evidence="8" key="1">
    <citation type="submission" date="2021-03" db="EMBL/GenBank/DDBJ databases">
        <authorList>
            <person name="Sun Q."/>
        </authorList>
    </citation>
    <scope>NUCLEOTIDE SEQUENCE</scope>
    <source>
        <strain evidence="8">CCM 8862</strain>
    </source>
</reference>
<dbReference type="InterPro" id="IPR036259">
    <property type="entry name" value="MFS_trans_sf"/>
</dbReference>
<dbReference type="InterPro" id="IPR005828">
    <property type="entry name" value="MFS_sugar_transport-like"/>
</dbReference>
<name>A0A939E0X9_9CORY</name>
<evidence type="ECO:0000256" key="4">
    <source>
        <dbReference type="ARBA" id="ARBA00022989"/>
    </source>
</evidence>
<feature type="transmembrane region" description="Helical" evidence="6">
    <location>
        <begin position="266"/>
        <end position="292"/>
    </location>
</feature>
<keyword evidence="9" id="KW-1185">Reference proteome</keyword>
<dbReference type="EMBL" id="JAFLEQ010000016">
    <property type="protein sequence ID" value="MBN9644935.1"/>
    <property type="molecule type" value="Genomic_DNA"/>
</dbReference>
<feature type="transmembrane region" description="Helical" evidence="6">
    <location>
        <begin position="356"/>
        <end position="379"/>
    </location>
</feature>
<sequence length="463" mass="50708">MAATTAGGTQAAYLQPHRREFVKKWAAPLIAMGEFIDGYDLVVIGVAMVFLKPHFGLSASATGGLLAISFIGTAVGLIFFGDIADRIGRKKVFAVNLWIFIITAVLAAFITQVWMIYVMRFLIGLAVGMDLSTSAAYLAEIAPKQRRGRVVGALLNTSLVLGSIFSIVLALVLQEVVPASHQDWIWRGLFLFAAVPAALVLYGRQFLPESPRWLMQVGRVKEAEQILQVLGLDREYAEVRSASEQEGVKTKREYKKLLQPETRKRIIATTLFFMGNTFGGPVVSLLGPIIFQRAGIEVKYNLEITLAAYIVALVALLLGSTLIDKINKRVLGMSSTFVLACAAFSLAMWGDDNHTVLFVSFVVWTFATWIGPGLLCLIWTVESYPTELRGFGNGFTQSLARVISATSAALVPVWLAQHSMRALFPFVITYLLMFVLVLFNPWMGNSNASLEEASGQVPGGQDK</sequence>
<dbReference type="InterPro" id="IPR050360">
    <property type="entry name" value="MFS_Sugar_Transporters"/>
</dbReference>
<feature type="domain" description="Major facilitator superfamily (MFS) profile" evidence="7">
    <location>
        <begin position="26"/>
        <end position="448"/>
    </location>
</feature>
<feature type="transmembrane region" description="Helical" evidence="6">
    <location>
        <begin position="57"/>
        <end position="80"/>
    </location>
</feature>
<comment type="similarity">
    <text evidence="2">Belongs to the major facilitator superfamily. Sugar transporter (TC 2.A.1.1) family.</text>
</comment>
<dbReference type="Proteomes" id="UP000664332">
    <property type="component" value="Unassembled WGS sequence"/>
</dbReference>
<evidence type="ECO:0000256" key="6">
    <source>
        <dbReference type="SAM" id="Phobius"/>
    </source>
</evidence>
<keyword evidence="5 6" id="KW-0472">Membrane</keyword>